<accession>A0A9E7R602</accession>
<evidence type="ECO:0000313" key="3">
    <source>
        <dbReference type="EMBL" id="UWM55839.1"/>
    </source>
</evidence>
<dbReference type="InterPro" id="IPR012859">
    <property type="entry name" value="Pilin_N_archaeal"/>
</dbReference>
<dbReference type="KEGG" id="ssai:N0B31_06020"/>
<gene>
    <name evidence="3" type="ORF">N0B31_06020</name>
</gene>
<evidence type="ECO:0000313" key="4">
    <source>
        <dbReference type="Proteomes" id="UP001057580"/>
    </source>
</evidence>
<dbReference type="Pfam" id="PF07790">
    <property type="entry name" value="Pilin_N"/>
    <property type="match status" value="1"/>
</dbReference>
<dbReference type="AlphaFoldDB" id="A0A9E7R602"/>
<protein>
    <recommendedName>
        <fullName evidence="5">Archaeal Type IV pilin N-terminal domain-containing protein</fullName>
    </recommendedName>
</protein>
<proteinExistence type="predicted"/>
<dbReference type="Proteomes" id="UP001057580">
    <property type="component" value="Chromosome"/>
</dbReference>
<dbReference type="Gene3D" id="2.60.120.1620">
    <property type="match status" value="1"/>
</dbReference>
<feature type="domain" description="Archaeal Type IV pilin N-terminal" evidence="1">
    <location>
        <begin position="1"/>
        <end position="59"/>
    </location>
</feature>
<evidence type="ECO:0008006" key="5">
    <source>
        <dbReference type="Google" id="ProtNLM"/>
    </source>
</evidence>
<dbReference type="InterPro" id="IPR041437">
    <property type="entry name" value="GH115_C"/>
</dbReference>
<organism evidence="3 4">
    <name type="scientific">Salinirubellus salinus</name>
    <dbReference type="NCBI Taxonomy" id="1364945"/>
    <lineage>
        <taxon>Archaea</taxon>
        <taxon>Methanobacteriati</taxon>
        <taxon>Methanobacteriota</taxon>
        <taxon>Stenosarchaea group</taxon>
        <taxon>Halobacteria</taxon>
        <taxon>Halobacteriales</taxon>
        <taxon>Natronomonadaceae</taxon>
        <taxon>Salinirubellus</taxon>
    </lineage>
</organism>
<reference evidence="3" key="1">
    <citation type="submission" date="2022-09" db="EMBL/GenBank/DDBJ databases">
        <title>Diverse halophilic archaea isolated from saline environments.</title>
        <authorList>
            <person name="Cui H.-L."/>
        </authorList>
    </citation>
    <scope>NUCLEOTIDE SEQUENCE</scope>
    <source>
        <strain evidence="3">ZS-35-S2</strain>
    </source>
</reference>
<sequence>MVAVAVVLGSIVAVYAFDLTDLTGEPAPTVTFSEQYEEGEGVTITVENSDGVDGERLAIDGVDPDGAVSYGSWPTSGPVEAGDIVTFPAADGNEEFRVVWTPEGEDRSFVLTEFVLSGGERVFRVEDGAVAFEAESFDVVQQPRTVGGEAHTWEEGTDSSRQSGASSGTYLVAEPTAGNDNGYLDPNGPRLDYLVDFESAGTYYIWVRMQGPNGDDDSVHAGLEGTLASDRGLGMTVGGSGWKWTSEAGGQRVKVDVGSPGVHTVSVWMREDGTPFDKVIVTDDASYAPSGKDADGT</sequence>
<dbReference type="EMBL" id="CP104003">
    <property type="protein sequence ID" value="UWM55839.1"/>
    <property type="molecule type" value="Genomic_DNA"/>
</dbReference>
<name>A0A9E7R602_9EURY</name>
<dbReference type="Pfam" id="PF17829">
    <property type="entry name" value="GH115_C"/>
    <property type="match status" value="1"/>
</dbReference>
<keyword evidence="4" id="KW-1185">Reference proteome</keyword>
<evidence type="ECO:0000259" key="1">
    <source>
        <dbReference type="Pfam" id="PF07790"/>
    </source>
</evidence>
<feature type="domain" description="Gylcosyl hydrolase 115 C-terminal" evidence="2">
    <location>
        <begin position="123"/>
        <end position="285"/>
    </location>
</feature>
<evidence type="ECO:0000259" key="2">
    <source>
        <dbReference type="Pfam" id="PF17829"/>
    </source>
</evidence>